<dbReference type="GO" id="GO:0019005">
    <property type="term" value="C:SCF ubiquitin ligase complex"/>
    <property type="evidence" value="ECO:0007669"/>
    <property type="project" value="TreeGrafter"/>
</dbReference>
<feature type="region of interest" description="Disordered" evidence="2">
    <location>
        <begin position="595"/>
        <end position="686"/>
    </location>
</feature>
<dbReference type="PROSITE" id="PS50181">
    <property type="entry name" value="FBOX"/>
    <property type="match status" value="1"/>
</dbReference>
<dbReference type="SUPFAM" id="SSF81383">
    <property type="entry name" value="F-box domain"/>
    <property type="match status" value="1"/>
</dbReference>
<feature type="domain" description="F-box" evidence="3">
    <location>
        <begin position="204"/>
        <end position="254"/>
    </location>
</feature>
<organism evidence="4 5">
    <name type="scientific">Trichophyton rubrum</name>
    <name type="common">Athlete's foot fungus</name>
    <name type="synonym">Epidermophyton rubrum</name>
    <dbReference type="NCBI Taxonomy" id="5551"/>
    <lineage>
        <taxon>Eukaryota</taxon>
        <taxon>Fungi</taxon>
        <taxon>Dikarya</taxon>
        <taxon>Ascomycota</taxon>
        <taxon>Pezizomycotina</taxon>
        <taxon>Eurotiomycetes</taxon>
        <taxon>Eurotiomycetidae</taxon>
        <taxon>Onygenales</taxon>
        <taxon>Arthrodermataceae</taxon>
        <taxon>Trichophyton</taxon>
    </lineage>
</organism>
<dbReference type="VEuPathDB" id="FungiDB:TERG_03331"/>
<dbReference type="EMBL" id="LHPM01000019">
    <property type="protein sequence ID" value="OAL62166.1"/>
    <property type="molecule type" value="Genomic_DNA"/>
</dbReference>
<feature type="compositionally biased region" description="Polar residues" evidence="2">
    <location>
        <begin position="451"/>
        <end position="473"/>
    </location>
</feature>
<dbReference type="InterPro" id="IPR036047">
    <property type="entry name" value="F-box-like_dom_sf"/>
</dbReference>
<feature type="compositionally biased region" description="Basic and acidic residues" evidence="2">
    <location>
        <begin position="82"/>
        <end position="113"/>
    </location>
</feature>
<dbReference type="Gene3D" id="1.20.1280.50">
    <property type="match status" value="1"/>
</dbReference>
<feature type="compositionally biased region" description="Low complexity" evidence="2">
    <location>
        <begin position="419"/>
        <end position="430"/>
    </location>
</feature>
<gene>
    <name evidence="4" type="ORF">A7C99_6741</name>
</gene>
<dbReference type="Pfam" id="PF12937">
    <property type="entry name" value="F-box-like"/>
    <property type="match status" value="1"/>
</dbReference>
<evidence type="ECO:0000259" key="3">
    <source>
        <dbReference type="PROSITE" id="PS50181"/>
    </source>
</evidence>
<dbReference type="InterPro" id="IPR045464">
    <property type="entry name" value="Hrt3/FBXO9_C"/>
</dbReference>
<dbReference type="Proteomes" id="UP000243015">
    <property type="component" value="Unassembled WGS sequence"/>
</dbReference>
<dbReference type="PANTHER" id="PTHR12874:SF9">
    <property type="entry name" value="F-BOX ONLY PROTEIN 48"/>
    <property type="match status" value="1"/>
</dbReference>
<evidence type="ECO:0000256" key="1">
    <source>
        <dbReference type="ARBA" id="ARBA00022786"/>
    </source>
</evidence>
<feature type="compositionally biased region" description="Low complexity" evidence="2">
    <location>
        <begin position="664"/>
        <end position="677"/>
    </location>
</feature>
<dbReference type="GO" id="GO:0031146">
    <property type="term" value="P:SCF-dependent proteasomal ubiquitin-dependent protein catabolic process"/>
    <property type="evidence" value="ECO:0007669"/>
    <property type="project" value="TreeGrafter"/>
</dbReference>
<dbReference type="Pfam" id="PF19270">
    <property type="entry name" value="FBO_C"/>
    <property type="match status" value="1"/>
</dbReference>
<feature type="compositionally biased region" description="Low complexity" evidence="2">
    <location>
        <begin position="42"/>
        <end position="51"/>
    </location>
</feature>
<proteinExistence type="predicted"/>
<protein>
    <recommendedName>
        <fullName evidence="3">F-box domain-containing protein</fullName>
    </recommendedName>
</protein>
<feature type="compositionally biased region" description="Basic and acidic residues" evidence="2">
    <location>
        <begin position="1"/>
        <end position="12"/>
    </location>
</feature>
<evidence type="ECO:0000256" key="2">
    <source>
        <dbReference type="SAM" id="MobiDB-lite"/>
    </source>
</evidence>
<feature type="region of interest" description="Disordered" evidence="2">
    <location>
        <begin position="1"/>
        <end position="113"/>
    </location>
</feature>
<evidence type="ECO:0000313" key="4">
    <source>
        <dbReference type="EMBL" id="OAL62166.1"/>
    </source>
</evidence>
<dbReference type="AlphaFoldDB" id="A0A178EQS7"/>
<dbReference type="FunFam" id="1.20.1280.50:FF:000052">
    <property type="entry name" value="F-box protein (Pof7), putative"/>
    <property type="match status" value="1"/>
</dbReference>
<sequence>MAEGARAEDKNMSEVQQEDELESFRRQWLEEVRTRHPPPPAQSQQQPASEARPAERRKSLQPRPQAPIQLPQDLADEADEDGYTKVDTSELDGEFKSLELGSEKTEEKAPQSALEHFERAIEKEDQGRLGDSLSLYRKAYRLDAKVDQAYREKHHANAKPYIPPAASVSGLTHPSTPEKVDVASFGNLPILPVDPTIENTPPPPCPIARLPSEVLIEILKHVALLDPALFFRLSLVCKRLAYHFMHEQHIWRRLCQGTEFGLASMHYSFACQINGSPIDKGYVLGSDSDSESDSQIVHSHPFTAQITATIPKPLTSWSHVFQAFPRLRFTGVYLSTVNYMRPGANSAMQSVSWNSPIHIVTYYRYLRFYPDGTVLSLLSTTEPVEVVHHLSRENIDLLAASSTGRKHTRHISDTPAPAPQATSTASPMPPTAAAALKHTLRGRWRLAPPTLSHTAPAPTNSASTSGQPSSRRLTSAEPPSASTSDPRDLFIETEGVDPKYTYSMHLSLRSAGSHKSKNTKLAWKGFWSYNRLTDDWAEFTLRNDRAFVFRRPHQNSIFTFKIALLVISVSFVYDISTDCAAHLFDMMAGNTAPNPEVPIENGATDKPSADPPAIEEPLAQEPPASEPTIIEASPKAALTTNELASESTSTESTATEQISNELGTAKSSTPGTTTTEFTSKDSTAEDSKAKELFTLPLLRGKITLEDALIQEEDMLIRLSLVDKRFDFFLWIVQHKKGIKNSFHSNWA</sequence>
<dbReference type="InterPro" id="IPR001810">
    <property type="entry name" value="F-box_dom"/>
</dbReference>
<dbReference type="PANTHER" id="PTHR12874">
    <property type="entry name" value="F-BOX ONLY PROTEIN 48-RELATED"/>
    <property type="match status" value="1"/>
</dbReference>
<keyword evidence="1" id="KW-0833">Ubl conjugation pathway</keyword>
<evidence type="ECO:0000313" key="5">
    <source>
        <dbReference type="Proteomes" id="UP000243015"/>
    </source>
</evidence>
<feature type="region of interest" description="Disordered" evidence="2">
    <location>
        <begin position="402"/>
        <end position="430"/>
    </location>
</feature>
<feature type="compositionally biased region" description="Basic and acidic residues" evidence="2">
    <location>
        <begin position="22"/>
        <end position="34"/>
    </location>
</feature>
<comment type="caution">
    <text evidence="4">The sequence shown here is derived from an EMBL/GenBank/DDBJ whole genome shotgun (WGS) entry which is preliminary data.</text>
</comment>
<dbReference type="GO" id="GO:0005737">
    <property type="term" value="C:cytoplasm"/>
    <property type="evidence" value="ECO:0007669"/>
    <property type="project" value="TreeGrafter"/>
</dbReference>
<feature type="region of interest" description="Disordered" evidence="2">
    <location>
        <begin position="448"/>
        <end position="489"/>
    </location>
</feature>
<name>A0A178EQS7_TRIRU</name>
<feature type="compositionally biased region" description="Low complexity" evidence="2">
    <location>
        <begin position="638"/>
        <end position="656"/>
    </location>
</feature>
<accession>A0A178EQS7</accession>
<dbReference type="VEuPathDB" id="FungiDB:TERG_08781"/>
<reference evidence="4 5" key="1">
    <citation type="submission" date="2016-05" db="EMBL/GenBank/DDBJ databases">
        <title>Genome sequencing of Trichophyton rubrum CMCC(F)T1i isolated from hair.</title>
        <authorList>
            <person name="Zhan P."/>
            <person name="Tao Y."/>
            <person name="Liu W."/>
        </authorList>
    </citation>
    <scope>NUCLEOTIDE SEQUENCE [LARGE SCALE GENOMIC DNA]</scope>
    <source>
        <strain evidence="5">CMCC(F)T1i</strain>
    </source>
</reference>